<dbReference type="RefSeq" id="WP_231814412.1">
    <property type="nucleotide sequence ID" value="NZ_JAJOZR010000006.1"/>
</dbReference>
<accession>A0A9X1NUN2</accession>
<evidence type="ECO:0000313" key="2">
    <source>
        <dbReference type="Proteomes" id="UP001139089"/>
    </source>
</evidence>
<reference evidence="1" key="1">
    <citation type="submission" date="2021-12" db="EMBL/GenBank/DDBJ databases">
        <authorList>
            <person name="Li Y."/>
        </authorList>
    </citation>
    <scope>NUCLEOTIDE SEQUENCE</scope>
    <source>
        <strain evidence="1">DKSPLA3</strain>
    </source>
</reference>
<name>A0A9X1NUN2_9HYPH</name>
<gene>
    <name evidence="1" type="ORF">LRX75_11330</name>
</gene>
<dbReference type="EMBL" id="JAJOZR010000006">
    <property type="protein sequence ID" value="MCD7109638.1"/>
    <property type="molecule type" value="Genomic_DNA"/>
</dbReference>
<protein>
    <submittedName>
        <fullName evidence="1">Uncharacterized protein</fullName>
    </submittedName>
</protein>
<keyword evidence="2" id="KW-1185">Reference proteome</keyword>
<sequence length="115" mass="12876">MAVESQETDRSIMNSYESQFRAIVGEQHNPLRDVLPVPKAEALAALIDDMPVSQQGFGGSLNIFEGWCDVQSTYLAVTIEVESGQGYRARCESENWLDSKKSFADEDSWMRLAIL</sequence>
<evidence type="ECO:0000313" key="1">
    <source>
        <dbReference type="EMBL" id="MCD7109638.1"/>
    </source>
</evidence>
<dbReference type="AlphaFoldDB" id="A0A9X1NUN2"/>
<dbReference type="Proteomes" id="UP001139089">
    <property type="component" value="Unassembled WGS sequence"/>
</dbReference>
<comment type="caution">
    <text evidence="1">The sequence shown here is derived from an EMBL/GenBank/DDBJ whole genome shotgun (WGS) entry which is preliminary data.</text>
</comment>
<organism evidence="1 2">
    <name type="scientific">Rhizobium quercicola</name>
    <dbReference type="NCBI Taxonomy" id="2901226"/>
    <lineage>
        <taxon>Bacteria</taxon>
        <taxon>Pseudomonadati</taxon>
        <taxon>Pseudomonadota</taxon>
        <taxon>Alphaproteobacteria</taxon>
        <taxon>Hyphomicrobiales</taxon>
        <taxon>Rhizobiaceae</taxon>
        <taxon>Rhizobium/Agrobacterium group</taxon>
        <taxon>Rhizobium</taxon>
    </lineage>
</organism>
<proteinExistence type="predicted"/>